<keyword evidence="3 7" id="KW-0028">Amino-acid biosynthesis</keyword>
<feature type="binding site" evidence="7">
    <location>
        <position position="28"/>
    </location>
    <ligand>
        <name>3-phosphoshikimate</name>
        <dbReference type="ChEBI" id="CHEBI:145989"/>
    </ligand>
</feature>
<keyword evidence="10" id="KW-1185">Reference proteome</keyword>
<evidence type="ECO:0000256" key="5">
    <source>
        <dbReference type="ARBA" id="ARBA00023141"/>
    </source>
</evidence>
<evidence type="ECO:0000256" key="1">
    <source>
        <dbReference type="ARBA" id="ARBA00004811"/>
    </source>
</evidence>
<evidence type="ECO:0000256" key="4">
    <source>
        <dbReference type="ARBA" id="ARBA00022679"/>
    </source>
</evidence>
<comment type="pathway">
    <text evidence="1 7">Metabolic intermediate biosynthesis; chorismate biosynthesis; chorismate from D-erythrose 4-phosphate and phosphoenolpyruvate: step 6/7.</text>
</comment>
<feature type="binding site" evidence="7">
    <location>
        <position position="24"/>
    </location>
    <ligand>
        <name>3-phosphoshikimate</name>
        <dbReference type="ChEBI" id="CHEBI:145989"/>
    </ligand>
</feature>
<feature type="binding site" evidence="7">
    <location>
        <position position="347"/>
    </location>
    <ligand>
        <name>phosphoenolpyruvate</name>
        <dbReference type="ChEBI" id="CHEBI:58702"/>
    </ligand>
</feature>
<evidence type="ECO:0000313" key="9">
    <source>
        <dbReference type="EMBL" id="WLV23435.1"/>
    </source>
</evidence>
<feature type="binding site" evidence="7">
    <location>
        <position position="123"/>
    </location>
    <ligand>
        <name>phosphoenolpyruvate</name>
        <dbReference type="ChEBI" id="CHEBI:58702"/>
    </ligand>
</feature>
<keyword evidence="7" id="KW-0963">Cytoplasm</keyword>
<accession>A0ABY9KSE7</accession>
<reference evidence="9" key="1">
    <citation type="submission" date="2023-06" db="EMBL/GenBank/DDBJ databases">
        <title>A Treasure from Seagulls: Isolation and Description of Aciduricobacillus qingdaonensis gen. nov., sp. nov., a Rare Obligately Uric Acid-utilizing Member in the Family Bacillaceae.</title>
        <authorList>
            <person name="Liu W."/>
            <person name="Wang B."/>
        </authorList>
    </citation>
    <scope>NUCLEOTIDE SEQUENCE</scope>
    <source>
        <strain evidence="9">44XB</strain>
    </source>
</reference>
<feature type="binding site" evidence="7">
    <location>
        <position position="95"/>
    </location>
    <ligand>
        <name>phosphoenolpyruvate</name>
        <dbReference type="ChEBI" id="CHEBI:58702"/>
    </ligand>
</feature>
<protein>
    <recommendedName>
        <fullName evidence="7">3-phosphoshikimate 1-carboxyvinyltransferase</fullName>
        <ecNumber evidence="7">2.5.1.19</ecNumber>
    </recommendedName>
    <alternativeName>
        <fullName evidence="7">5-enolpyruvylshikimate-3-phosphate synthase</fullName>
        <shortName evidence="7">EPSP synthase</shortName>
        <shortName evidence="7">EPSPS</shortName>
    </alternativeName>
</protein>
<dbReference type="CDD" id="cd01556">
    <property type="entry name" value="EPSP_synthase"/>
    <property type="match status" value="1"/>
</dbReference>
<comment type="subcellular location">
    <subcellularLocation>
        <location evidence="7">Cytoplasm</location>
    </subcellularLocation>
</comment>
<dbReference type="PROSITE" id="PS00104">
    <property type="entry name" value="EPSP_SYNTHASE_1"/>
    <property type="match status" value="1"/>
</dbReference>
<dbReference type="NCBIfam" id="TIGR01356">
    <property type="entry name" value="aroA"/>
    <property type="match status" value="1"/>
</dbReference>
<feature type="domain" description="Enolpyruvate transferase" evidence="8">
    <location>
        <begin position="11"/>
        <end position="423"/>
    </location>
</feature>
<comment type="caution">
    <text evidence="7">Lacks conserved residue(s) required for the propagation of feature annotation.</text>
</comment>
<dbReference type="SUPFAM" id="SSF55205">
    <property type="entry name" value="EPT/RTPC-like"/>
    <property type="match status" value="1"/>
</dbReference>
<name>A0ABY9KSE7_9BACI</name>
<evidence type="ECO:0000256" key="3">
    <source>
        <dbReference type="ARBA" id="ARBA00022605"/>
    </source>
</evidence>
<feature type="binding site" evidence="7">
    <location>
        <position position="23"/>
    </location>
    <ligand>
        <name>phosphoenolpyruvate</name>
        <dbReference type="ChEBI" id="CHEBI:58702"/>
    </ligand>
</feature>
<dbReference type="PANTHER" id="PTHR21090">
    <property type="entry name" value="AROM/DEHYDROQUINATE SYNTHASE"/>
    <property type="match status" value="1"/>
</dbReference>
<dbReference type="InterPro" id="IPR001986">
    <property type="entry name" value="Enolpyruvate_Tfrase_dom"/>
</dbReference>
<dbReference type="Proteomes" id="UP001180087">
    <property type="component" value="Chromosome"/>
</dbReference>
<dbReference type="InterPro" id="IPR023193">
    <property type="entry name" value="EPSP_synthase_CS"/>
</dbReference>
<feature type="binding site" evidence="7">
    <location>
        <position position="168"/>
    </location>
    <ligand>
        <name>3-phosphoshikimate</name>
        <dbReference type="ChEBI" id="CHEBI:145989"/>
    </ligand>
</feature>
<gene>
    <name evidence="7 9" type="primary">aroA</name>
    <name evidence="9" type="ORF">QR721_07140</name>
</gene>
<feature type="binding site" evidence="7">
    <location>
        <position position="389"/>
    </location>
    <ligand>
        <name>phosphoenolpyruvate</name>
        <dbReference type="ChEBI" id="CHEBI:58702"/>
    </ligand>
</feature>
<feature type="binding site" evidence="7">
    <location>
        <position position="170"/>
    </location>
    <ligand>
        <name>phosphoenolpyruvate</name>
        <dbReference type="ChEBI" id="CHEBI:58702"/>
    </ligand>
</feature>
<dbReference type="InterPro" id="IPR013792">
    <property type="entry name" value="RNA3'P_cycl/enolpyr_Trfase_a/b"/>
</dbReference>
<evidence type="ECO:0000256" key="6">
    <source>
        <dbReference type="ARBA" id="ARBA00044633"/>
    </source>
</evidence>
<feature type="binding site" evidence="7">
    <location>
        <position position="316"/>
    </location>
    <ligand>
        <name>3-phosphoshikimate</name>
        <dbReference type="ChEBI" id="CHEBI:145989"/>
    </ligand>
</feature>
<proteinExistence type="inferred from homology"/>
<evidence type="ECO:0000256" key="7">
    <source>
        <dbReference type="HAMAP-Rule" id="MF_00210"/>
    </source>
</evidence>
<dbReference type="Gene3D" id="3.65.10.10">
    <property type="entry name" value="Enolpyruvate transferase domain"/>
    <property type="match status" value="2"/>
</dbReference>
<comment type="subunit">
    <text evidence="7">Monomer.</text>
</comment>
<keyword evidence="4 7" id="KW-0808">Transferase</keyword>
<feature type="binding site" evidence="7">
    <location>
        <position position="343"/>
    </location>
    <ligand>
        <name>3-phosphoshikimate</name>
        <dbReference type="ChEBI" id="CHEBI:145989"/>
    </ligand>
</feature>
<dbReference type="InterPro" id="IPR036968">
    <property type="entry name" value="Enolpyruvate_Tfrase_sf"/>
</dbReference>
<feature type="binding site" evidence="7">
    <location>
        <position position="23"/>
    </location>
    <ligand>
        <name>3-phosphoshikimate</name>
        <dbReference type="ChEBI" id="CHEBI:145989"/>
    </ligand>
</feature>
<keyword evidence="5 7" id="KW-0057">Aromatic amino acid biosynthesis</keyword>
<dbReference type="EMBL" id="CP129113">
    <property type="protein sequence ID" value="WLV23435.1"/>
    <property type="molecule type" value="Genomic_DNA"/>
</dbReference>
<organism evidence="9 10">
    <name type="scientific">Aciduricibacillus chroicocephali</name>
    <dbReference type="NCBI Taxonomy" id="3054939"/>
    <lineage>
        <taxon>Bacteria</taxon>
        <taxon>Bacillati</taxon>
        <taxon>Bacillota</taxon>
        <taxon>Bacilli</taxon>
        <taxon>Bacillales</taxon>
        <taxon>Bacillaceae</taxon>
        <taxon>Aciduricibacillus</taxon>
    </lineage>
</organism>
<comment type="similarity">
    <text evidence="2 7">Belongs to the EPSP synthase family.</text>
</comment>
<dbReference type="PROSITE" id="PS00885">
    <property type="entry name" value="EPSP_SYNTHASE_2"/>
    <property type="match status" value="1"/>
</dbReference>
<comment type="function">
    <text evidence="7">Catalyzes the transfer of the enolpyruvyl moiety of phosphoenolpyruvate (PEP) to the 5-hydroxyl of shikimate-3-phosphate (S3P) to produce enolpyruvyl shikimate-3-phosphate and inorganic phosphate.</text>
</comment>
<dbReference type="Pfam" id="PF00275">
    <property type="entry name" value="EPSP_synthase"/>
    <property type="match status" value="1"/>
</dbReference>
<feature type="binding site" evidence="7">
    <location>
        <position position="170"/>
    </location>
    <ligand>
        <name>3-phosphoshikimate</name>
        <dbReference type="ChEBI" id="CHEBI:145989"/>
    </ligand>
</feature>
<evidence type="ECO:0000313" key="10">
    <source>
        <dbReference type="Proteomes" id="UP001180087"/>
    </source>
</evidence>
<dbReference type="EC" id="2.5.1.19" evidence="7"/>
<dbReference type="HAMAP" id="MF_00210">
    <property type="entry name" value="EPSP_synth"/>
    <property type="match status" value="1"/>
</dbReference>
<feature type="active site" description="Proton acceptor" evidence="7">
    <location>
        <position position="316"/>
    </location>
</feature>
<comment type="catalytic activity">
    <reaction evidence="6">
        <text>3-phosphoshikimate + phosphoenolpyruvate = 5-O-(1-carboxyvinyl)-3-phosphoshikimate + phosphate</text>
        <dbReference type="Rhea" id="RHEA:21256"/>
        <dbReference type="ChEBI" id="CHEBI:43474"/>
        <dbReference type="ChEBI" id="CHEBI:57701"/>
        <dbReference type="ChEBI" id="CHEBI:58702"/>
        <dbReference type="ChEBI" id="CHEBI:145989"/>
        <dbReference type="EC" id="2.5.1.19"/>
    </reaction>
    <physiologicalReaction direction="left-to-right" evidence="6">
        <dbReference type="Rhea" id="RHEA:21257"/>
    </physiologicalReaction>
</comment>
<dbReference type="PIRSF" id="PIRSF000505">
    <property type="entry name" value="EPSPS"/>
    <property type="match status" value="1"/>
</dbReference>
<dbReference type="GO" id="GO:0003866">
    <property type="term" value="F:3-phosphoshikimate 1-carboxyvinyltransferase activity"/>
    <property type="evidence" value="ECO:0007669"/>
    <property type="project" value="UniProtKB-EC"/>
</dbReference>
<dbReference type="RefSeq" id="WP_348025502.1">
    <property type="nucleotide sequence ID" value="NZ_CP129113.1"/>
</dbReference>
<dbReference type="InterPro" id="IPR006264">
    <property type="entry name" value="EPSP_synthase"/>
</dbReference>
<evidence type="ECO:0000259" key="8">
    <source>
        <dbReference type="Pfam" id="PF00275"/>
    </source>
</evidence>
<sequence length="429" mass="46171">MGELSLAPAKRPLKGNIEIPGDKSISHRSVIFGSLAKGTTKIENFLDGEDCLRTIHAFQAMGVEIEVDGTNVVVNSKGIDGLNEPLVPLYFGNSGTTARLMLGVLAGLPFFSMAYGDPYLTKRPMDRVVNPLRQMGAQFDGREGGSYLPISIRGKQLHSITYEMPLKSAQVKSAVLLAGLLADGETTVIEKTPTRDHTENMLRAFGADLTVAGEEIRITNKYRLVATDVVVPGDISSAAFYLAAAAIVPGSELTLKRVGLNKTRTGILDVLEQMGADLSIDNVNETGGEKFGDITVRYSKLKGIVIEGDMIPRLIDEIPIIALIASQAEGETIVRDAEELRVKETDRIAAVEDVLGTLGASISPTEDGMAIKGETPLKGGLVRSYHDHRIAMMAAIASFVSEGAVVIDDISSIQISYPTFFEHFHSIQE</sequence>
<evidence type="ECO:0000256" key="2">
    <source>
        <dbReference type="ARBA" id="ARBA00009948"/>
    </source>
</evidence>
<dbReference type="PANTHER" id="PTHR21090:SF5">
    <property type="entry name" value="PENTAFUNCTIONAL AROM POLYPEPTIDE"/>
    <property type="match status" value="1"/>
</dbReference>